<keyword evidence="2" id="KW-1185">Reference proteome</keyword>
<proteinExistence type="predicted"/>
<reference evidence="1 2" key="1">
    <citation type="submission" date="2015-11" db="EMBL/GenBank/DDBJ databases">
        <title>Genomic analysis of 38 Legionella species identifies large and diverse effector repertoires.</title>
        <authorList>
            <person name="Burstein D."/>
            <person name="Amaro F."/>
            <person name="Zusman T."/>
            <person name="Lifshitz Z."/>
            <person name="Cohen O."/>
            <person name="Gilbert J.A."/>
            <person name="Pupko T."/>
            <person name="Shuman H.A."/>
            <person name="Segal G."/>
        </authorList>
    </citation>
    <scope>NUCLEOTIDE SEQUENCE [LARGE SCALE GENOMIC DNA]</scope>
    <source>
        <strain evidence="1 2">Mt.St.Helens-9</strain>
    </source>
</reference>
<sequence>MTTKKYIKKVIVIEESASPEARAERLRKIRNLANLSRKELCNSETLKLNTYKGWELARFGGLPVDGAERVIKRVAEENVICTIDWLLYGKGQEPYILPQMASSNEQDENDLILKEIILFQSFHKNATYTQIKDDAVSPDYSKGDYVAGIKFSGDEILKVVNQICLIELTHGDILVRYLKSSIKKKHFQLLATNINNTLETPQIIEAQINFAAPITRHYKMTP</sequence>
<protein>
    <submittedName>
        <fullName evidence="1">Uncharacterized protein</fullName>
    </submittedName>
</protein>
<accession>A0A0W0YZ05</accession>
<dbReference type="STRING" id="452.Lspi_1966"/>
<gene>
    <name evidence="1" type="ORF">Lspi_1966</name>
</gene>
<name>A0A0W0YZ05_LEGSP</name>
<organism evidence="1 2">
    <name type="scientific">Legionella spiritensis</name>
    <dbReference type="NCBI Taxonomy" id="452"/>
    <lineage>
        <taxon>Bacteria</taxon>
        <taxon>Pseudomonadati</taxon>
        <taxon>Pseudomonadota</taxon>
        <taxon>Gammaproteobacteria</taxon>
        <taxon>Legionellales</taxon>
        <taxon>Legionellaceae</taxon>
        <taxon>Legionella</taxon>
    </lineage>
</organism>
<evidence type="ECO:0000313" key="1">
    <source>
        <dbReference type="EMBL" id="KTD62116.1"/>
    </source>
</evidence>
<dbReference type="Proteomes" id="UP000054877">
    <property type="component" value="Unassembled WGS sequence"/>
</dbReference>
<dbReference type="AlphaFoldDB" id="A0A0W0YZ05"/>
<dbReference type="EMBL" id="LNYX01000030">
    <property type="protein sequence ID" value="KTD62116.1"/>
    <property type="molecule type" value="Genomic_DNA"/>
</dbReference>
<comment type="caution">
    <text evidence="1">The sequence shown here is derived from an EMBL/GenBank/DDBJ whole genome shotgun (WGS) entry which is preliminary data.</text>
</comment>
<evidence type="ECO:0000313" key="2">
    <source>
        <dbReference type="Proteomes" id="UP000054877"/>
    </source>
</evidence>
<dbReference type="PATRIC" id="fig|452.5.peg.2163"/>